<dbReference type="Pfam" id="PF13560">
    <property type="entry name" value="HTH_31"/>
    <property type="match status" value="1"/>
</dbReference>
<name>A0A1J7BIM0_9ACTN</name>
<dbReference type="OrthoDB" id="4790304at2"/>
<dbReference type="AlphaFoldDB" id="A0A1J7BIM0"/>
<dbReference type="PANTHER" id="PTHR35010:SF2">
    <property type="entry name" value="BLL4672 PROTEIN"/>
    <property type="match status" value="1"/>
</dbReference>
<dbReference type="GO" id="GO:0003677">
    <property type="term" value="F:DNA binding"/>
    <property type="evidence" value="ECO:0007669"/>
    <property type="project" value="InterPro"/>
</dbReference>
<dbReference type="Pfam" id="PF17765">
    <property type="entry name" value="MLTR_LBD"/>
    <property type="match status" value="1"/>
</dbReference>
<dbReference type="InterPro" id="IPR041413">
    <property type="entry name" value="MLTR_LBD"/>
</dbReference>
<dbReference type="STRING" id="1428644.BIV57_05380"/>
<evidence type="ECO:0000313" key="2">
    <source>
        <dbReference type="EMBL" id="OIV38515.1"/>
    </source>
</evidence>
<evidence type="ECO:0000313" key="3">
    <source>
        <dbReference type="Proteomes" id="UP000243342"/>
    </source>
</evidence>
<gene>
    <name evidence="2" type="ORF">BIV57_05380</name>
</gene>
<dbReference type="PANTHER" id="PTHR35010">
    <property type="entry name" value="BLL4672 PROTEIN-RELATED"/>
    <property type="match status" value="1"/>
</dbReference>
<keyword evidence="3" id="KW-1185">Reference proteome</keyword>
<dbReference type="RefSeq" id="WP_071655517.1">
    <property type="nucleotide sequence ID" value="NZ_MLCF01000020.1"/>
</dbReference>
<dbReference type="Proteomes" id="UP000243342">
    <property type="component" value="Unassembled WGS sequence"/>
</dbReference>
<protein>
    <recommendedName>
        <fullName evidence="1">HTH cro/C1-type domain-containing protein</fullName>
    </recommendedName>
</protein>
<dbReference type="EMBL" id="MLCF01000020">
    <property type="protein sequence ID" value="OIV38515.1"/>
    <property type="molecule type" value="Genomic_DNA"/>
</dbReference>
<comment type="caution">
    <text evidence="2">The sequence shown here is derived from an EMBL/GenBank/DDBJ whole genome shotgun (WGS) entry which is preliminary data.</text>
</comment>
<reference evidence="2 3" key="1">
    <citation type="submission" date="2016-10" db="EMBL/GenBank/DDBJ databases">
        <title>Genome sequence of Streptomyces gilvigriseus MUSC 26.</title>
        <authorList>
            <person name="Lee L.-H."/>
            <person name="Ser H.-L."/>
        </authorList>
    </citation>
    <scope>NUCLEOTIDE SEQUENCE [LARGE SCALE GENOMIC DNA]</scope>
    <source>
        <strain evidence="2 3">MUSC 26</strain>
    </source>
</reference>
<proteinExistence type="predicted"/>
<dbReference type="CDD" id="cd00093">
    <property type="entry name" value="HTH_XRE"/>
    <property type="match status" value="1"/>
</dbReference>
<dbReference type="InterPro" id="IPR010982">
    <property type="entry name" value="Lambda_DNA-bd_dom_sf"/>
</dbReference>
<dbReference type="SUPFAM" id="SSF47413">
    <property type="entry name" value="lambda repressor-like DNA-binding domains"/>
    <property type="match status" value="1"/>
</dbReference>
<feature type="domain" description="HTH cro/C1-type" evidence="1">
    <location>
        <begin position="30"/>
        <end position="83"/>
    </location>
</feature>
<dbReference type="Gene3D" id="3.30.450.180">
    <property type="match status" value="1"/>
</dbReference>
<sequence length="286" mass="31451">MGAEPRISEFLKARRAAVEPAQLGLTGGAARRRVRGLRREEAAAVSGISVDYYTRIEQGRGGNVSDDVLRAVARGLRMTADEHAYLRNASHWAATGRGCAPDAPPEPPLVVRPGVQALLDSMETVPALLYGRALDVLAWNRLGGLLWPELVASPPEDRNSAKRLFLDGADAELRHPDLAELRRLEVAVLRAESGRNPEGRRLCQVVGELRERSTEFRRLWESQVVEEKTHGVKRVRLPSTGQLLELRYETLRLPEADSEMRIVTYSAVPGSETAEALRELAAGVTA</sequence>
<organism evidence="2 3">
    <name type="scientific">Mangrovactinospora gilvigrisea</name>
    <dbReference type="NCBI Taxonomy" id="1428644"/>
    <lineage>
        <taxon>Bacteria</taxon>
        <taxon>Bacillati</taxon>
        <taxon>Actinomycetota</taxon>
        <taxon>Actinomycetes</taxon>
        <taxon>Kitasatosporales</taxon>
        <taxon>Streptomycetaceae</taxon>
        <taxon>Mangrovactinospora</taxon>
    </lineage>
</organism>
<dbReference type="SMART" id="SM00530">
    <property type="entry name" value="HTH_XRE"/>
    <property type="match status" value="1"/>
</dbReference>
<dbReference type="Gene3D" id="1.10.260.40">
    <property type="entry name" value="lambda repressor-like DNA-binding domains"/>
    <property type="match status" value="1"/>
</dbReference>
<evidence type="ECO:0000259" key="1">
    <source>
        <dbReference type="PROSITE" id="PS50943"/>
    </source>
</evidence>
<dbReference type="InterPro" id="IPR001387">
    <property type="entry name" value="Cro/C1-type_HTH"/>
</dbReference>
<dbReference type="PROSITE" id="PS50943">
    <property type="entry name" value="HTH_CROC1"/>
    <property type="match status" value="1"/>
</dbReference>
<accession>A0A1J7BIM0</accession>